<reference evidence="3 4" key="1">
    <citation type="submission" date="2011-05" db="EMBL/GenBank/DDBJ databases">
        <authorList>
            <person name="Muzny D."/>
            <person name="Qin X."/>
            <person name="Deng J."/>
            <person name="Jiang H."/>
            <person name="Liu Y."/>
            <person name="Qu J."/>
            <person name="Song X.-Z."/>
            <person name="Zhang L."/>
            <person name="Thornton R."/>
            <person name="Coyle M."/>
            <person name="Francisco L."/>
            <person name="Jackson L."/>
            <person name="Javaid M."/>
            <person name="Korchina V."/>
            <person name="Kovar C."/>
            <person name="Mata R."/>
            <person name="Mathew T."/>
            <person name="Ngo R."/>
            <person name="Nguyen L."/>
            <person name="Nguyen N."/>
            <person name="Okwuonu G."/>
            <person name="Ongeri F."/>
            <person name="Pham C."/>
            <person name="Simmons D."/>
            <person name="Wilczek-Boney K."/>
            <person name="Hale W."/>
            <person name="Jakkamsetti A."/>
            <person name="Pham P."/>
            <person name="Ruth R."/>
            <person name="San Lucas F."/>
            <person name="Warren J."/>
            <person name="Zhang J."/>
            <person name="Zhao Z."/>
            <person name="Zhou C."/>
            <person name="Zhu D."/>
            <person name="Lee S."/>
            <person name="Bess C."/>
            <person name="Blankenburg K."/>
            <person name="Forbes L."/>
            <person name="Fu Q."/>
            <person name="Gubbala S."/>
            <person name="Hirani K."/>
            <person name="Jayaseelan J.C."/>
            <person name="Lara F."/>
            <person name="Munidasa M."/>
            <person name="Palculict T."/>
            <person name="Patil S."/>
            <person name="Pu L.-L."/>
            <person name="Saada N."/>
            <person name="Tang L."/>
            <person name="Weissenberger G."/>
            <person name="Zhu Y."/>
            <person name="Hemphill L."/>
            <person name="Shang Y."/>
            <person name="Youmans B."/>
            <person name="Ayvaz T."/>
            <person name="Ross M."/>
            <person name="Santibanez J."/>
            <person name="Aqrawi P."/>
            <person name="Gross S."/>
            <person name="Joshi V."/>
            <person name="Fowler G."/>
            <person name="Nazareth L."/>
            <person name="Reid J."/>
            <person name="Worley K."/>
            <person name="Petrosino J."/>
            <person name="Highlander S."/>
            <person name="Gibbs R."/>
        </authorList>
    </citation>
    <scope>NUCLEOTIDE SEQUENCE [LARGE SCALE GENOMIC DNA]</scope>
    <source>
        <strain evidence="3 4">ATCC 33926</strain>
    </source>
</reference>
<protein>
    <submittedName>
        <fullName evidence="3">2,3,4,5-tetrahydropyridine-2,6-dicarboxylate N-succinyltransferase</fullName>
        <ecNumber evidence="3">2.3.1.117</ecNumber>
    </submittedName>
</protein>
<dbReference type="Pfam" id="PF14805">
    <property type="entry name" value="THDPS_N_2"/>
    <property type="match status" value="1"/>
</dbReference>
<dbReference type="InterPro" id="IPR023180">
    <property type="entry name" value="THP_succinylTrfase_dom1"/>
</dbReference>
<evidence type="ECO:0000259" key="2">
    <source>
        <dbReference type="Pfam" id="PF14805"/>
    </source>
</evidence>
<evidence type="ECO:0000313" key="4">
    <source>
        <dbReference type="Proteomes" id="UP000004982"/>
    </source>
</evidence>
<dbReference type="InterPro" id="IPR037133">
    <property type="entry name" value="THP_succinylTrfase_N_sf"/>
</dbReference>
<dbReference type="Gene3D" id="1.10.166.10">
    <property type="entry name" value="Tetrahydrodipicolinate-N-succinyltransferase, N-terminal domain"/>
    <property type="match status" value="1"/>
</dbReference>
<dbReference type="Proteomes" id="UP000004982">
    <property type="component" value="Unassembled WGS sequence"/>
</dbReference>
<evidence type="ECO:0000313" key="3">
    <source>
        <dbReference type="EMBL" id="EGQ78092.1"/>
    </source>
</evidence>
<organism evidence="3 4">
    <name type="scientific">Neisseria macacae ATCC 33926</name>
    <dbReference type="NCBI Taxonomy" id="997348"/>
    <lineage>
        <taxon>Bacteria</taxon>
        <taxon>Pseudomonadati</taxon>
        <taxon>Pseudomonadota</taxon>
        <taxon>Betaproteobacteria</taxon>
        <taxon>Neisseriales</taxon>
        <taxon>Neisseriaceae</taxon>
        <taxon>Neisseria</taxon>
    </lineage>
</organism>
<proteinExistence type="inferred from homology"/>
<comment type="caution">
    <text evidence="3">The sequence shown here is derived from an EMBL/GenBank/DDBJ whole genome shotgun (WGS) entry which is preliminary data.</text>
</comment>
<dbReference type="GO" id="GO:0008666">
    <property type="term" value="F:2,3,4,5-tetrahydropyridine-2,6-dicarboxylate N-succinyltransferase activity"/>
    <property type="evidence" value="ECO:0007669"/>
    <property type="project" value="UniProtKB-EC"/>
</dbReference>
<evidence type="ECO:0000256" key="1">
    <source>
        <dbReference type="ARBA" id="ARBA00007274"/>
    </source>
</evidence>
<keyword evidence="3" id="KW-0012">Acyltransferase</keyword>
<gene>
    <name evidence="3" type="ORF">HMPREF9418_0458</name>
</gene>
<comment type="similarity">
    <text evidence="1">Belongs to the transferase hexapeptide repeat family.</text>
</comment>
<dbReference type="AlphaFoldDB" id="A0AA36XLI2"/>
<accession>A0AA36XLI2</accession>
<keyword evidence="3" id="KW-0808">Transferase</keyword>
<sequence length="94" mass="10855">MSLQNIIETAFENRADITPTTVTPEVKEAVLETIRQLDSGKLRVAERLGVGEWKVNEWAKKSRPVVLPHPRQRSPQRRREQILRQSADQVCRLV</sequence>
<dbReference type="EMBL" id="AFQE01000023">
    <property type="protein sequence ID" value="EGQ78092.1"/>
    <property type="molecule type" value="Genomic_DNA"/>
</dbReference>
<dbReference type="EC" id="2.3.1.117" evidence="3"/>
<name>A0AA36XLI2_9NEIS</name>
<feature type="domain" description="Tetrahydrodipicolinate-N-succinyltransferase chain A" evidence="2">
    <location>
        <begin position="2"/>
        <end position="61"/>
    </location>
</feature>